<dbReference type="EMBL" id="QJSW01000045">
    <property type="protein sequence ID" value="PYE42097.1"/>
    <property type="molecule type" value="Genomic_DNA"/>
</dbReference>
<gene>
    <name evidence="1" type="ORF">DFQ00_1452</name>
    <name evidence="2" type="ORF">HUB98_24155</name>
</gene>
<accession>A0A2V4UPD4</accession>
<sequence>MNLEDQKVLFNIFHDGTLFEIIEDDGDYLITIEIQYLAERVKVVFDLFHIQLRKPNGIFFKDSESDRVVDDVSKIKEMELEILHTELKEERISIFCGNEENNNYGFLMIEAEDIQIFDQEHKDLELNELKKMTQDYWNEFKQD</sequence>
<dbReference type="EMBL" id="CP054614">
    <property type="protein sequence ID" value="QKS58996.1"/>
    <property type="molecule type" value="Genomic_DNA"/>
</dbReference>
<evidence type="ECO:0000313" key="4">
    <source>
        <dbReference type="Proteomes" id="UP000509327"/>
    </source>
</evidence>
<organism evidence="1 3">
    <name type="scientific">Paenibacillus barcinonensis</name>
    <dbReference type="NCBI Taxonomy" id="198119"/>
    <lineage>
        <taxon>Bacteria</taxon>
        <taxon>Bacillati</taxon>
        <taxon>Bacillota</taxon>
        <taxon>Bacilli</taxon>
        <taxon>Bacillales</taxon>
        <taxon>Paenibacillaceae</taxon>
        <taxon>Paenibacillus</taxon>
    </lineage>
</organism>
<dbReference type="AlphaFoldDB" id="A0A2V4UPD4"/>
<dbReference type="Proteomes" id="UP000247790">
    <property type="component" value="Unassembled WGS sequence"/>
</dbReference>
<protein>
    <submittedName>
        <fullName evidence="1">Uncharacterized protein</fullName>
    </submittedName>
</protein>
<name>A0A2V4UPD4_PAEBA</name>
<dbReference type="Proteomes" id="UP000509327">
    <property type="component" value="Chromosome"/>
</dbReference>
<evidence type="ECO:0000313" key="1">
    <source>
        <dbReference type="EMBL" id="PYE42097.1"/>
    </source>
</evidence>
<dbReference type="RefSeq" id="WP_110899736.1">
    <property type="nucleotide sequence ID" value="NZ_CP054614.1"/>
</dbReference>
<evidence type="ECO:0000313" key="3">
    <source>
        <dbReference type="Proteomes" id="UP000247790"/>
    </source>
</evidence>
<evidence type="ECO:0000313" key="2">
    <source>
        <dbReference type="EMBL" id="QKS58996.1"/>
    </source>
</evidence>
<reference evidence="2 4" key="2">
    <citation type="submission" date="2020-06" db="EMBL/GenBank/DDBJ databases">
        <title>Complete genome of Paenibacillus barcinonensis KACC11450.</title>
        <authorList>
            <person name="Kim M."/>
            <person name="Park Y.-J."/>
            <person name="Shin J.-H."/>
        </authorList>
    </citation>
    <scope>NUCLEOTIDE SEQUENCE [LARGE SCALE GENOMIC DNA]</scope>
    <source>
        <strain evidence="2 4">KACC11450</strain>
    </source>
</reference>
<reference evidence="1 3" key="1">
    <citation type="submission" date="2018-06" db="EMBL/GenBank/DDBJ databases">
        <title>Genomic Encyclopedia of Type Strains, Phase III (KMG-III): the genomes of soil and plant-associated and newly described type strains.</title>
        <authorList>
            <person name="Whitman W."/>
        </authorList>
    </citation>
    <scope>NUCLEOTIDE SEQUENCE [LARGE SCALE GENOMIC DNA]</scope>
    <source>
        <strain evidence="1 3">CECT 7022</strain>
    </source>
</reference>
<dbReference type="OrthoDB" id="2627800at2"/>
<proteinExistence type="predicted"/>
<keyword evidence="4" id="KW-1185">Reference proteome</keyword>